<organism evidence="3 4">
    <name type="scientific">Pontibaca salina</name>
    <dbReference type="NCBI Taxonomy" id="2795731"/>
    <lineage>
        <taxon>Bacteria</taxon>
        <taxon>Pseudomonadati</taxon>
        <taxon>Pseudomonadota</taxon>
        <taxon>Alphaproteobacteria</taxon>
        <taxon>Rhodobacterales</taxon>
        <taxon>Roseobacteraceae</taxon>
        <taxon>Pontibaca</taxon>
    </lineage>
</organism>
<feature type="compositionally biased region" description="Acidic residues" evidence="1">
    <location>
        <begin position="1"/>
        <end position="12"/>
    </location>
</feature>
<evidence type="ECO:0000313" key="3">
    <source>
        <dbReference type="EMBL" id="MBI6628353.1"/>
    </source>
</evidence>
<dbReference type="AlphaFoldDB" id="A0A934HHP4"/>
<dbReference type="RefSeq" id="WP_198684381.1">
    <property type="nucleotide sequence ID" value="NZ_JAEIJD010000001.1"/>
</dbReference>
<proteinExistence type="predicted"/>
<keyword evidence="4" id="KW-1185">Reference proteome</keyword>
<gene>
    <name evidence="3" type="ORF">JAO82_00525</name>
</gene>
<reference evidence="3" key="1">
    <citation type="submission" date="2020-12" db="EMBL/GenBank/DDBJ databases">
        <title>Pontibaca salina gen. nov., sp. nov., isolated from marine sediment.</title>
        <authorList>
            <person name="Bo J."/>
            <person name="Wang S."/>
            <person name="Song X."/>
            <person name="Du Z."/>
        </authorList>
    </citation>
    <scope>NUCLEOTIDE SEQUENCE</scope>
    <source>
        <strain evidence="3">S1109L</strain>
    </source>
</reference>
<keyword evidence="2" id="KW-0472">Membrane</keyword>
<feature type="transmembrane region" description="Helical" evidence="2">
    <location>
        <begin position="100"/>
        <end position="120"/>
    </location>
</feature>
<evidence type="ECO:0000256" key="2">
    <source>
        <dbReference type="SAM" id="Phobius"/>
    </source>
</evidence>
<evidence type="ECO:0000313" key="4">
    <source>
        <dbReference type="Proteomes" id="UP000613255"/>
    </source>
</evidence>
<name>A0A934HHP4_9RHOB</name>
<feature type="region of interest" description="Disordered" evidence="1">
    <location>
        <begin position="1"/>
        <end position="36"/>
    </location>
</feature>
<dbReference type="Proteomes" id="UP000613255">
    <property type="component" value="Unassembled WGS sequence"/>
</dbReference>
<keyword evidence="2" id="KW-0812">Transmembrane</keyword>
<evidence type="ECO:0000256" key="1">
    <source>
        <dbReference type="SAM" id="MobiDB-lite"/>
    </source>
</evidence>
<comment type="caution">
    <text evidence="3">The sequence shown here is derived from an EMBL/GenBank/DDBJ whole genome shotgun (WGS) entry which is preliminary data.</text>
</comment>
<dbReference type="EMBL" id="JAEIJD010000001">
    <property type="protein sequence ID" value="MBI6628353.1"/>
    <property type="molecule type" value="Genomic_DNA"/>
</dbReference>
<sequence>MGQEADETDETDPDRHATAKADATGTPAGSISAGGETAEKATEIELVRFDLLRCALYHDISQHWLGRIHRGLTFLMIVLGSGAIAGFGASYPIVGQAAGALIAVIGAASLVWGFGESAVLHADLRRRYYGLLAELERGADMADVKARMTTIYSDEPPVSNRINKRAHNQAGQSLFGDDFNRA</sequence>
<keyword evidence="2" id="KW-1133">Transmembrane helix</keyword>
<protein>
    <submittedName>
        <fullName evidence="3">Uncharacterized protein</fullName>
    </submittedName>
</protein>
<accession>A0A934HHP4</accession>
<feature type="transmembrane region" description="Helical" evidence="2">
    <location>
        <begin position="72"/>
        <end position="94"/>
    </location>
</feature>